<keyword evidence="3" id="KW-0378">Hydrolase</keyword>
<evidence type="ECO:0000256" key="2">
    <source>
        <dbReference type="ARBA" id="ARBA00022786"/>
    </source>
</evidence>
<feature type="compositionally biased region" description="Basic and acidic residues" evidence="4">
    <location>
        <begin position="1395"/>
        <end position="1405"/>
    </location>
</feature>
<dbReference type="SUPFAM" id="SSF54236">
    <property type="entry name" value="Ubiquitin-like"/>
    <property type="match status" value="1"/>
</dbReference>
<dbReference type="GO" id="GO:0008233">
    <property type="term" value="F:peptidase activity"/>
    <property type="evidence" value="ECO:0007669"/>
    <property type="project" value="UniProtKB-KW"/>
</dbReference>
<evidence type="ECO:0000256" key="3">
    <source>
        <dbReference type="ARBA" id="ARBA00022801"/>
    </source>
</evidence>
<evidence type="ECO:0000259" key="6">
    <source>
        <dbReference type="PROSITE" id="PS50222"/>
    </source>
</evidence>
<feature type="region of interest" description="Disordered" evidence="4">
    <location>
        <begin position="1390"/>
        <end position="1539"/>
    </location>
</feature>
<reference evidence="7 8" key="1">
    <citation type="journal article" date="2013" name="Curr. Biol.">
        <title>The Genome of the Foraminiferan Reticulomyxa filosa.</title>
        <authorList>
            <person name="Glockner G."/>
            <person name="Hulsmann N."/>
            <person name="Schleicher M."/>
            <person name="Noegel A.A."/>
            <person name="Eichinger L."/>
            <person name="Gallinger C."/>
            <person name="Pawlowski J."/>
            <person name="Sierra R."/>
            <person name="Euteneuer U."/>
            <person name="Pillet L."/>
            <person name="Moustafa A."/>
            <person name="Platzer M."/>
            <person name="Groth M."/>
            <person name="Szafranski K."/>
            <person name="Schliwa M."/>
        </authorList>
    </citation>
    <scope>NUCLEOTIDE SEQUENCE [LARGE SCALE GENOMIC DNA]</scope>
</reference>
<dbReference type="GO" id="GO:0006508">
    <property type="term" value="P:proteolysis"/>
    <property type="evidence" value="ECO:0007669"/>
    <property type="project" value="UniProtKB-KW"/>
</dbReference>
<dbReference type="PROSITE" id="PS50222">
    <property type="entry name" value="EF_HAND_2"/>
    <property type="match status" value="1"/>
</dbReference>
<keyword evidence="2" id="KW-0833">Ubl conjugation pathway</keyword>
<protein>
    <recommendedName>
        <fullName evidence="6">EF-hand domain-containing protein</fullName>
    </recommendedName>
</protein>
<dbReference type="InterPro" id="IPR029071">
    <property type="entry name" value="Ubiquitin-like_domsf"/>
</dbReference>
<dbReference type="OrthoDB" id="7304466at2759"/>
<dbReference type="InterPro" id="IPR002048">
    <property type="entry name" value="EF_hand_dom"/>
</dbReference>
<dbReference type="Gene3D" id="2.30.30.140">
    <property type="match status" value="1"/>
</dbReference>
<keyword evidence="8" id="KW-1185">Reference proteome</keyword>
<feature type="compositionally biased region" description="Basic and acidic residues" evidence="4">
    <location>
        <begin position="1477"/>
        <end position="1486"/>
    </location>
</feature>
<feature type="transmembrane region" description="Helical" evidence="5">
    <location>
        <begin position="6"/>
        <end position="24"/>
    </location>
</feature>
<evidence type="ECO:0000256" key="1">
    <source>
        <dbReference type="ARBA" id="ARBA00022670"/>
    </source>
</evidence>
<organism evidence="7 8">
    <name type="scientific">Reticulomyxa filosa</name>
    <dbReference type="NCBI Taxonomy" id="46433"/>
    <lineage>
        <taxon>Eukaryota</taxon>
        <taxon>Sar</taxon>
        <taxon>Rhizaria</taxon>
        <taxon>Retaria</taxon>
        <taxon>Foraminifera</taxon>
        <taxon>Monothalamids</taxon>
        <taxon>Reticulomyxidae</taxon>
        <taxon>Reticulomyxa</taxon>
    </lineage>
</organism>
<keyword evidence="1" id="KW-0645">Protease</keyword>
<dbReference type="Pfam" id="PF25010">
    <property type="entry name" value="ARM_UBP24_USP9X-Y"/>
    <property type="match status" value="1"/>
</dbReference>
<dbReference type="InterPro" id="IPR011992">
    <property type="entry name" value="EF-hand-dom_pair"/>
</dbReference>
<sequence length="1539" mass="177059">HTTYLCFYLFIYVIIGLICLRKANQKRGKQYKKKVEIKQLKKKQREKKRLILMIDTSYEIQKVARLFTRIATPMIKEDSELGMEVLYHALNAHSPFYKEYGHDWVCPHKQQRGTPLNEEKVAEYEEFRKKIVENVQLDYFFENRWKTGTVLQVKQLETQSGQPFTVLDLRCDIGPQSLRHRRNSTGNDVAIDTCIFEPSHYRNFAPPGSQVMKFLPTLPKWRRELTADSQCDCLDSVRKWYTCHVTAADEMCNLIKVNYDEWSNKYDEWINKFTTSLSLKKKKKATFLLTQAKGGRTSGGVSDQSREVDPKVDDEDDPTDEGVFAIYRGDLGQVSFHVVAALNEFGHAGGFEMLLERLDNHKPNMPVKTMRLILTALAKSVKALTRRTYQTFILPLHDRVWKTLESMTDVELRDLKKEILTRIVQSMEELLRREKTEEEVAQITETFQLAMALRRLTSQTIERRVNGVQHIAWVCVHARRAHPSSSSLKFITVEFLLKWIEENKLLETLFGPKSHPQLMKQATDILKFICVDSTLTLDHLSIIWGALERAAKKSDDVENELQTLCKIVEDISHNLTTEHFEFLFKKFESMSLKELTEHHLQLMKDLSQHTYKQTTTTAPAERVTNLLWNVVQDDSAVDDKLVNEAKNMLKEVLNAYYSRELRLPTLIKCVTNLADHKSVVSSIQILKKIVETYPSTSSLSDEAERWTIIEHLNTDFSMMKNFFADIQYFKEKANAKAKEVRSACEHKEDYHTAINQMKCIPGARFVYLDEIKERLDFLDFVLNQSKIRFKKEHIDTIWDAMVVNCLTPEEREEAFKWFRKLMAGSQQKSLEDDIPEHLFINKFLKDMTPESMTLPAYDSFEKFFLLVNHNKKNIQMVDNEKSFYVTNYDDLIGVDYLWKISIVFLNSVCNRLGSDLKPQVGRIRKSILERSMKELSQTVDAHKKTPKTETRDQCVRVLDLIHQFLNSTESRGLGGFRSHNALSRGKKWHLNIIDRVSFTGYGRPPHFRLAIHENDTLWELRCVVANKIDRTPEMIHLYSGNKLEEEKNSTTIAALNIRDGSNVHVSLKDDKSQRVPLVTTADPPQLVERAKVALEKIFKQFAKNTDGTMSHNDMRDYILACGAGEGSATKSRIQSIFSQHGDFEDRLDANGFSSFYRQAAVDRPEHVWNDLTVFKYRYDLRHQDEARKEEEELLASNPETLPRYILAHEAKYFNLLFDDCLTLGDPLILSAAWKLLLRLPTNDAVRSQVSTLAIVEKETDWMKLLPTDNLFRLVYSLLICESLTVSPESLENENILQERVEWRSKFLKKKGFEHLLKVLHSVKYENKIDTRTKISTGGKNTLDIDAVSKNTQQLAIAVVLKMIHLFFLSAIDCIPGMEGLVEQLRDISSTSTAEDDSKKENAKKDQKAKKGQTTEGGTGQAPMAPSRPNGEGQKKKSFGSTEWTDMDWTAGYGQMDGMSSDEDSGDEDDDDNLASQLEKKFEEDVNKASPMPMDLLALLSANLTDSTQESSSGNEGGDMKEESHGKFEEKADKDEKIPD</sequence>
<dbReference type="Proteomes" id="UP000023152">
    <property type="component" value="Unassembled WGS sequence"/>
</dbReference>
<evidence type="ECO:0000256" key="5">
    <source>
        <dbReference type="SAM" id="Phobius"/>
    </source>
</evidence>
<dbReference type="GO" id="GO:0005509">
    <property type="term" value="F:calcium ion binding"/>
    <property type="evidence" value="ECO:0007669"/>
    <property type="project" value="InterPro"/>
</dbReference>
<comment type="caution">
    <text evidence="7">The sequence shown here is derived from an EMBL/GenBank/DDBJ whole genome shotgun (WGS) entry which is preliminary data.</text>
</comment>
<keyword evidence="5" id="KW-1133">Transmembrane helix</keyword>
<proteinExistence type="predicted"/>
<feature type="compositionally biased region" description="Acidic residues" evidence="4">
    <location>
        <begin position="1459"/>
        <end position="1472"/>
    </location>
</feature>
<dbReference type="InterPro" id="IPR056850">
    <property type="entry name" value="ARM_UBP34_24_USP9X_Y"/>
</dbReference>
<feature type="domain" description="EF-hand" evidence="6">
    <location>
        <begin position="1089"/>
        <end position="1124"/>
    </location>
</feature>
<name>X6P113_RETFI</name>
<feature type="region of interest" description="Disordered" evidence="4">
    <location>
        <begin position="293"/>
        <end position="317"/>
    </location>
</feature>
<feature type="compositionally biased region" description="Basic and acidic residues" evidence="4">
    <location>
        <begin position="1517"/>
        <end position="1539"/>
    </location>
</feature>
<evidence type="ECO:0000313" key="7">
    <source>
        <dbReference type="EMBL" id="ETO31823.1"/>
    </source>
</evidence>
<dbReference type="EMBL" id="ASPP01004665">
    <property type="protein sequence ID" value="ETO31823.1"/>
    <property type="molecule type" value="Genomic_DNA"/>
</dbReference>
<dbReference type="CDD" id="cd17039">
    <property type="entry name" value="Ubl_ubiquitin_like"/>
    <property type="match status" value="1"/>
</dbReference>
<feature type="compositionally biased region" description="Polar residues" evidence="4">
    <location>
        <begin position="1501"/>
        <end position="1513"/>
    </location>
</feature>
<feature type="non-terminal residue" evidence="7">
    <location>
        <position position="1539"/>
    </location>
</feature>
<dbReference type="SUPFAM" id="SSF47473">
    <property type="entry name" value="EF-hand"/>
    <property type="match status" value="1"/>
</dbReference>
<accession>X6P113</accession>
<gene>
    <name evidence="7" type="ORF">RFI_05294</name>
</gene>
<evidence type="ECO:0000313" key="8">
    <source>
        <dbReference type="Proteomes" id="UP000023152"/>
    </source>
</evidence>
<dbReference type="Gene3D" id="1.10.238.10">
    <property type="entry name" value="EF-hand"/>
    <property type="match status" value="1"/>
</dbReference>
<evidence type="ECO:0000256" key="4">
    <source>
        <dbReference type="SAM" id="MobiDB-lite"/>
    </source>
</evidence>
<keyword evidence="5" id="KW-0812">Transmembrane</keyword>
<keyword evidence="5" id="KW-0472">Membrane</keyword>
<dbReference type="CDD" id="cd20104">
    <property type="entry name" value="MBT_PHF20L1-like"/>
    <property type="match status" value="1"/>
</dbReference>
<feature type="non-terminal residue" evidence="7">
    <location>
        <position position="1"/>
    </location>
</feature>